<dbReference type="KEGG" id="gms:SOIL9_19280"/>
<evidence type="ECO:0000313" key="3">
    <source>
        <dbReference type="Proteomes" id="UP000464178"/>
    </source>
</evidence>
<evidence type="ECO:0000313" key="2">
    <source>
        <dbReference type="EMBL" id="VTR95786.1"/>
    </source>
</evidence>
<proteinExistence type="predicted"/>
<dbReference type="RefSeq" id="WP_162670158.1">
    <property type="nucleotide sequence ID" value="NZ_LR593886.1"/>
</dbReference>
<keyword evidence="3" id="KW-1185">Reference proteome</keyword>
<accession>A0A6P2D5N5</accession>
<protein>
    <submittedName>
        <fullName evidence="2">Uncharacterized protein</fullName>
    </submittedName>
</protein>
<sequence>MRFASALCVLLSFALPGSAGEFSVGFGEVDVTPEVGKRPVYIAGFGQNRKATKVHDPITARAVVMGDGDEKIAFVSVDVIGLFLPSVERIREKVTGFKYVLVSATHNHEGPDTLGLWGPTPIQTGIDADYQKKLETGCADAIRAADKARTPATVRIGKVSDPDLLLDNRKPVVKHDELVVLQFREPKTNKPLGMLVQWNCHPESLDSRNTEISADFIHYTVKHLRESHKCPVAYFTGTVGGLMTTLKLPIKDEKGKELADGTFEKTERYGRLVAVLADKALKDAVPVKLTPFTVRTQALLVPVENAVYRLGWSLGTLDRTMYAWEGTPTPKKFTATKDVTKPVAVKTEVGYLKLGDLEIAAIPGEIYPELVLGKVQNPADPGADFPDAPIEPAVYDQLKGKHRMLIGLANDELGYFIPKRQWDDKAPFCYGLKKSQYGEMNSVGPEAAPIICGTFKELAKGK</sequence>
<reference evidence="2 3" key="1">
    <citation type="submission" date="2019-05" db="EMBL/GenBank/DDBJ databases">
        <authorList>
            <consortium name="Science for Life Laboratories"/>
        </authorList>
    </citation>
    <scope>NUCLEOTIDE SEQUENCE [LARGE SCALE GENOMIC DNA]</scope>
    <source>
        <strain evidence="2">Soil9</strain>
    </source>
</reference>
<keyword evidence="1" id="KW-0732">Signal</keyword>
<dbReference type="Proteomes" id="UP000464178">
    <property type="component" value="Chromosome"/>
</dbReference>
<evidence type="ECO:0000256" key="1">
    <source>
        <dbReference type="SAM" id="SignalP"/>
    </source>
</evidence>
<name>A0A6P2D5N5_9BACT</name>
<dbReference type="AlphaFoldDB" id="A0A6P2D5N5"/>
<organism evidence="2 3">
    <name type="scientific">Gemmata massiliana</name>
    <dbReference type="NCBI Taxonomy" id="1210884"/>
    <lineage>
        <taxon>Bacteria</taxon>
        <taxon>Pseudomonadati</taxon>
        <taxon>Planctomycetota</taxon>
        <taxon>Planctomycetia</taxon>
        <taxon>Gemmatales</taxon>
        <taxon>Gemmataceae</taxon>
        <taxon>Gemmata</taxon>
    </lineage>
</organism>
<gene>
    <name evidence="2" type="ORF">SOIL9_19280</name>
</gene>
<feature type="signal peptide" evidence="1">
    <location>
        <begin position="1"/>
        <end position="19"/>
    </location>
</feature>
<dbReference type="EMBL" id="LR593886">
    <property type="protein sequence ID" value="VTR95786.1"/>
    <property type="molecule type" value="Genomic_DNA"/>
</dbReference>
<feature type="chain" id="PRO_5026820493" evidence="1">
    <location>
        <begin position="20"/>
        <end position="462"/>
    </location>
</feature>